<dbReference type="AlphaFoldDB" id="A0A4S8IAH6"/>
<keyword evidence="5" id="KW-0539">Nucleus</keyword>
<dbReference type="InterPro" id="IPR039622">
    <property type="entry name" value="MBD10/11"/>
</dbReference>
<dbReference type="Gene3D" id="3.30.890.10">
    <property type="entry name" value="Methyl-cpg-binding Protein 2, Chain A"/>
    <property type="match status" value="1"/>
</dbReference>
<feature type="region of interest" description="Disordered" evidence="6">
    <location>
        <begin position="1"/>
        <end position="311"/>
    </location>
</feature>
<evidence type="ECO:0000256" key="5">
    <source>
        <dbReference type="ARBA" id="ARBA00023242"/>
    </source>
</evidence>
<keyword evidence="3" id="KW-0238">DNA-binding</keyword>
<sequence>MTAEEGGGASAEKGSPPEKARDDAEVVSVELPAPTGWKKKFMLNEDGSPRRNEIVFISPTGEEIKSKRQLQQYLKTHPGGPSSSEFDWGTGDTPRRSARIREKAKAVETPEDEKPKKRERKSSSKKGAKEKKDGGDAADGTSEMKEDVTTEEAKVPTDVEMKEADDDVNKVKGENVAVGLSADEGVTEEVAVNKDPAIEVINEDARQQDNSPLKTNGSVEEKTDTTLENNVEADDKPADNEVPPPSDHRKEASAAKKNQDGEILSEKSSHKEDAGAMVMKEVPSATDGQHLPKTSPTPKSEMNLGFKRNTR</sequence>
<evidence type="ECO:0000259" key="7">
    <source>
        <dbReference type="PROSITE" id="PS50982"/>
    </source>
</evidence>
<dbReference type="SUPFAM" id="SSF54171">
    <property type="entry name" value="DNA-binding domain"/>
    <property type="match status" value="1"/>
</dbReference>
<keyword evidence="9" id="KW-1185">Reference proteome</keyword>
<comment type="subcellular location">
    <subcellularLocation>
        <location evidence="1">Nucleus</location>
    </subcellularLocation>
</comment>
<dbReference type="InterPro" id="IPR001739">
    <property type="entry name" value="Methyl_CpG_DNA-bd"/>
</dbReference>
<feature type="compositionally biased region" description="Polar residues" evidence="6">
    <location>
        <begin position="208"/>
        <end position="218"/>
    </location>
</feature>
<feature type="compositionally biased region" description="Basic and acidic residues" evidence="6">
    <location>
        <begin position="15"/>
        <end position="24"/>
    </location>
</feature>
<evidence type="ECO:0000256" key="4">
    <source>
        <dbReference type="ARBA" id="ARBA00023163"/>
    </source>
</evidence>
<keyword evidence="4" id="KW-0804">Transcription</keyword>
<evidence type="ECO:0000256" key="6">
    <source>
        <dbReference type="SAM" id="MobiDB-lite"/>
    </source>
</evidence>
<protein>
    <recommendedName>
        <fullName evidence="7">MBD domain-containing protein</fullName>
    </recommendedName>
</protein>
<dbReference type="GO" id="GO:0005634">
    <property type="term" value="C:nucleus"/>
    <property type="evidence" value="ECO:0007669"/>
    <property type="project" value="UniProtKB-SubCell"/>
</dbReference>
<evidence type="ECO:0000256" key="3">
    <source>
        <dbReference type="ARBA" id="ARBA00023125"/>
    </source>
</evidence>
<proteinExistence type="predicted"/>
<dbReference type="Proteomes" id="UP000317650">
    <property type="component" value="Chromosome 2"/>
</dbReference>
<dbReference type="EMBL" id="PYDT01000011">
    <property type="protein sequence ID" value="THU45053.1"/>
    <property type="molecule type" value="Genomic_DNA"/>
</dbReference>
<evidence type="ECO:0000256" key="2">
    <source>
        <dbReference type="ARBA" id="ARBA00023015"/>
    </source>
</evidence>
<evidence type="ECO:0000313" key="8">
    <source>
        <dbReference type="EMBL" id="THU45053.1"/>
    </source>
</evidence>
<feature type="compositionally biased region" description="Basic and acidic residues" evidence="6">
    <location>
        <begin position="246"/>
        <end position="274"/>
    </location>
</feature>
<dbReference type="InterPro" id="IPR016177">
    <property type="entry name" value="DNA-bd_dom_sf"/>
</dbReference>
<dbReference type="PROSITE" id="PS50982">
    <property type="entry name" value="MBD"/>
    <property type="match status" value="1"/>
</dbReference>
<name>A0A4S8IAH6_MUSBA</name>
<accession>A0A4S8IAH6</accession>
<feature type="compositionally biased region" description="Basic residues" evidence="6">
    <location>
        <begin position="117"/>
        <end position="129"/>
    </location>
</feature>
<feature type="compositionally biased region" description="Basic and acidic residues" evidence="6">
    <location>
        <begin position="93"/>
        <end position="116"/>
    </location>
</feature>
<organism evidence="8 9">
    <name type="scientific">Musa balbisiana</name>
    <name type="common">Banana</name>
    <dbReference type="NCBI Taxonomy" id="52838"/>
    <lineage>
        <taxon>Eukaryota</taxon>
        <taxon>Viridiplantae</taxon>
        <taxon>Streptophyta</taxon>
        <taxon>Embryophyta</taxon>
        <taxon>Tracheophyta</taxon>
        <taxon>Spermatophyta</taxon>
        <taxon>Magnoliopsida</taxon>
        <taxon>Liliopsida</taxon>
        <taxon>Zingiberales</taxon>
        <taxon>Musaceae</taxon>
        <taxon>Musa</taxon>
    </lineage>
</organism>
<dbReference type="PANTHER" id="PTHR33729">
    <property type="entry name" value="METHYL-CPG BINDING DOMAIN CONTAINING PROTEIN, EXPRESSED"/>
    <property type="match status" value="1"/>
</dbReference>
<keyword evidence="2" id="KW-0805">Transcription regulation</keyword>
<evidence type="ECO:0000313" key="9">
    <source>
        <dbReference type="Proteomes" id="UP000317650"/>
    </source>
</evidence>
<reference evidence="8 9" key="1">
    <citation type="journal article" date="2019" name="Nat. Plants">
        <title>Genome sequencing of Musa balbisiana reveals subgenome evolution and function divergence in polyploid bananas.</title>
        <authorList>
            <person name="Yao X."/>
        </authorList>
    </citation>
    <scope>NUCLEOTIDE SEQUENCE [LARGE SCALE GENOMIC DNA]</scope>
    <source>
        <strain evidence="9">cv. DH-PKW</strain>
        <tissue evidence="8">Leaves</tissue>
    </source>
</reference>
<gene>
    <name evidence="8" type="ORF">C4D60_Mb02t13820</name>
</gene>
<dbReference type="PANTHER" id="PTHR33729:SF6">
    <property type="entry name" value="METHYL-CPG-BINDING DOMAIN-CONTAINING PROTEIN 11"/>
    <property type="match status" value="1"/>
</dbReference>
<feature type="domain" description="MBD" evidence="7">
    <location>
        <begin position="23"/>
        <end position="93"/>
    </location>
</feature>
<evidence type="ECO:0000256" key="1">
    <source>
        <dbReference type="ARBA" id="ARBA00004123"/>
    </source>
</evidence>
<dbReference type="GO" id="GO:0003677">
    <property type="term" value="F:DNA binding"/>
    <property type="evidence" value="ECO:0007669"/>
    <property type="project" value="UniProtKB-KW"/>
</dbReference>
<comment type="caution">
    <text evidence="8">The sequence shown here is derived from an EMBL/GenBank/DDBJ whole genome shotgun (WGS) entry which is preliminary data.</text>
</comment>
<dbReference type="Pfam" id="PF01429">
    <property type="entry name" value="MBD"/>
    <property type="match status" value="1"/>
</dbReference>
<feature type="compositionally biased region" description="Basic and acidic residues" evidence="6">
    <location>
        <begin position="142"/>
        <end position="173"/>
    </location>
</feature>